<evidence type="ECO:0000313" key="2">
    <source>
        <dbReference type="Proteomes" id="UP001204643"/>
    </source>
</evidence>
<dbReference type="AlphaFoldDB" id="A0AAW5L2Q1"/>
<name>A0AAW5L2Q1_BACCE</name>
<reference evidence="1" key="1">
    <citation type="submission" date="2022-07" db="EMBL/GenBank/DDBJ databases">
        <title>Identification and characterization of Bacillus thuringiensis and other Bacillus cereus group isolates from spinach by whole genome sequencing.</title>
        <authorList>
            <person name="Zao X."/>
            <person name="Zervas A."/>
            <person name="Hendriks M."/>
            <person name="Rajkovic A."/>
            <person name="Van Overbeek L."/>
            <person name="Hendriksen N.B."/>
            <person name="Uyttendaele M."/>
        </authorList>
    </citation>
    <scope>NUCLEOTIDE SEQUENCE</scope>
    <source>
        <strain evidence="1">781001F-1</strain>
    </source>
</reference>
<evidence type="ECO:0008006" key="3">
    <source>
        <dbReference type="Google" id="ProtNLM"/>
    </source>
</evidence>
<sequence length="181" mass="20511">MESAHSNLTKNMNQEICSTEGTKIGSNQNPSFSFSTVVRIPPDFKIVSTSTPQMVYRLDKLCMSKETCEKIIQVEEQGETIGCMPVKLRALKICGYIPIFLNIEVQTTAGHYSFDHLSDPLFLSVNDMITINEVLKYSVADLPHYVIDDQHVKLQNLHVTSLEVENDYFARITGRFQLLYG</sequence>
<evidence type="ECO:0000313" key="1">
    <source>
        <dbReference type="EMBL" id="MCQ6288532.1"/>
    </source>
</evidence>
<organism evidence="1 2">
    <name type="scientific">Bacillus cereus</name>
    <dbReference type="NCBI Taxonomy" id="1396"/>
    <lineage>
        <taxon>Bacteria</taxon>
        <taxon>Bacillati</taxon>
        <taxon>Bacillota</taxon>
        <taxon>Bacilli</taxon>
        <taxon>Bacillales</taxon>
        <taxon>Bacillaceae</taxon>
        <taxon>Bacillus</taxon>
        <taxon>Bacillus cereus group</taxon>
    </lineage>
</organism>
<dbReference type="RefSeq" id="WP_256425278.1">
    <property type="nucleotide sequence ID" value="NZ_JANHDY010000114.1"/>
</dbReference>
<accession>A0AAW5L2Q1</accession>
<dbReference type="EMBL" id="JANHEB010000076">
    <property type="protein sequence ID" value="MCQ6288532.1"/>
    <property type="molecule type" value="Genomic_DNA"/>
</dbReference>
<proteinExistence type="predicted"/>
<protein>
    <recommendedName>
        <fullName evidence="3">DUF3794 domain-containing protein</fullName>
    </recommendedName>
</protein>
<gene>
    <name evidence="1" type="ORF">NPM19_28515</name>
</gene>
<dbReference type="Proteomes" id="UP001204643">
    <property type="component" value="Unassembled WGS sequence"/>
</dbReference>
<comment type="caution">
    <text evidence="1">The sequence shown here is derived from an EMBL/GenBank/DDBJ whole genome shotgun (WGS) entry which is preliminary data.</text>
</comment>